<name>A0A7W0IDW0_9ACTN</name>
<dbReference type="RefSeq" id="WP_181662664.1">
    <property type="nucleotide sequence ID" value="NZ_JACEHE010000053.1"/>
</dbReference>
<evidence type="ECO:0000313" key="1">
    <source>
        <dbReference type="EMBL" id="MBA2951722.1"/>
    </source>
</evidence>
<organism evidence="1 2">
    <name type="scientific">Streptomyces himalayensis subsp. himalayensis</name>
    <dbReference type="NCBI Taxonomy" id="2756131"/>
    <lineage>
        <taxon>Bacteria</taxon>
        <taxon>Bacillati</taxon>
        <taxon>Actinomycetota</taxon>
        <taxon>Actinomycetes</taxon>
        <taxon>Kitasatosporales</taxon>
        <taxon>Streptomycetaceae</taxon>
        <taxon>Streptomyces</taxon>
        <taxon>Streptomyces himalayensis</taxon>
    </lineage>
</organism>
<dbReference type="SUPFAM" id="SSF51735">
    <property type="entry name" value="NAD(P)-binding Rossmann-fold domains"/>
    <property type="match status" value="1"/>
</dbReference>
<dbReference type="AlphaFoldDB" id="A0A7W0IDW0"/>
<evidence type="ECO:0000313" key="2">
    <source>
        <dbReference type="Proteomes" id="UP000545761"/>
    </source>
</evidence>
<gene>
    <name evidence="1" type="ORF">H1D24_39690</name>
</gene>
<proteinExistence type="predicted"/>
<protein>
    <submittedName>
        <fullName evidence="1">Uncharacterized protein</fullName>
    </submittedName>
</protein>
<dbReference type="Proteomes" id="UP000545761">
    <property type="component" value="Unassembled WGS sequence"/>
</dbReference>
<dbReference type="InterPro" id="IPR036291">
    <property type="entry name" value="NAD(P)-bd_dom_sf"/>
</dbReference>
<dbReference type="EMBL" id="JACEHE010000053">
    <property type="protein sequence ID" value="MBA2951722.1"/>
    <property type="molecule type" value="Genomic_DNA"/>
</dbReference>
<reference evidence="1 2" key="1">
    <citation type="submission" date="2020-07" db="EMBL/GenBank/DDBJ databases">
        <title>Streptomyces isolated from Indian soil.</title>
        <authorList>
            <person name="Mandal S."/>
            <person name="Maiti P.K."/>
        </authorList>
    </citation>
    <scope>NUCLEOTIDE SEQUENCE [LARGE SCALE GENOMIC DNA]</scope>
    <source>
        <strain evidence="1 2">PSKA28</strain>
    </source>
</reference>
<comment type="caution">
    <text evidence="1">The sequence shown here is derived from an EMBL/GenBank/DDBJ whole genome shotgun (WGS) entry which is preliminary data.</text>
</comment>
<sequence>MSHVSAAAAQSPYAKPSTRAAQTVSILGVFGGVLDKVPLGATMNKGLTLRMGQQHGQRYRGFALHRRSRRW</sequence>
<accession>A0A7W0IDW0</accession>